<feature type="domain" description="CUB" evidence="3">
    <location>
        <begin position="33"/>
        <end position="176"/>
    </location>
</feature>
<dbReference type="InterPro" id="IPR000859">
    <property type="entry name" value="CUB_dom"/>
</dbReference>
<dbReference type="FunFam" id="2.60.120.290:FF:000058">
    <property type="entry name" value="CUB domaincontaining protein"/>
    <property type="match status" value="1"/>
</dbReference>
<dbReference type="Gene3D" id="2.60.120.290">
    <property type="entry name" value="Spermadhesin, CUB domain"/>
    <property type="match status" value="2"/>
</dbReference>
<keyword evidence="1" id="KW-1015">Disulfide bond</keyword>
<sequence>MITIIHTISITHLLICFNNLPIEFLGPIPKGDCKFIYDSNSNKTGVFDTNQVFTIQHIRLAENNILFRAVEPIECTYEFYGQGEERVQIKFLDFNIPSESQNSSNCYANNSLQLLTGVRESKYEVTDMYCGRFLPKPIMSKGTKLALQFIGKYPISQYDDNGKGIYYGFKAEYRFLTNYGIVDGHQLGYDCIFTYNSTERKSGLFMSPNFPGFYPQNIICHFYFYGALEERIVIQFDFFDVEGIGSCEYLTASDYVEFSNFMSTDRKYRKFCGKREKFNIRSDDRFFRVSLYTNDRFDRSGFRAYYSFESKAKSSDNTSAQGFMISQAESSKLTVYLETNRLILFMLLCLLY</sequence>
<feature type="domain" description="CUB" evidence="3">
    <location>
        <begin position="191"/>
        <end position="309"/>
    </location>
</feature>
<dbReference type="PROSITE" id="PS01180">
    <property type="entry name" value="CUB"/>
    <property type="match status" value="2"/>
</dbReference>
<comment type="caution">
    <text evidence="2">Lacks conserved residue(s) required for the propagation of feature annotation.</text>
</comment>
<name>A0A1A9ZZ17_GLOPL</name>
<dbReference type="STRING" id="7398.A0A1A9ZZ17"/>
<dbReference type="Pfam" id="PF00431">
    <property type="entry name" value="CUB"/>
    <property type="match status" value="2"/>
</dbReference>
<evidence type="ECO:0000256" key="1">
    <source>
        <dbReference type="ARBA" id="ARBA00023157"/>
    </source>
</evidence>
<dbReference type="PANTHER" id="PTHR47537">
    <property type="entry name" value="CUBILIN"/>
    <property type="match status" value="1"/>
</dbReference>
<protein>
    <recommendedName>
        <fullName evidence="3">CUB domain-containing protein</fullName>
    </recommendedName>
</protein>
<evidence type="ECO:0000313" key="4">
    <source>
        <dbReference type="EnsemblMetazoa" id="GPAI029379-PA"/>
    </source>
</evidence>
<dbReference type="PANTHER" id="PTHR47537:SF2">
    <property type="entry name" value="CUBILIN"/>
    <property type="match status" value="1"/>
</dbReference>
<dbReference type="EnsemblMetazoa" id="GPAI029379-RA">
    <property type="protein sequence ID" value="GPAI029379-PA"/>
    <property type="gene ID" value="GPAI029379"/>
</dbReference>
<keyword evidence="5" id="KW-1185">Reference proteome</keyword>
<dbReference type="SMART" id="SM00042">
    <property type="entry name" value="CUB"/>
    <property type="match status" value="1"/>
</dbReference>
<reference evidence="4" key="2">
    <citation type="submission" date="2020-05" db="UniProtKB">
        <authorList>
            <consortium name="EnsemblMetazoa"/>
        </authorList>
    </citation>
    <scope>IDENTIFICATION</scope>
    <source>
        <strain evidence="4">IAEA</strain>
    </source>
</reference>
<evidence type="ECO:0000256" key="2">
    <source>
        <dbReference type="PROSITE-ProRule" id="PRU00059"/>
    </source>
</evidence>
<evidence type="ECO:0000259" key="3">
    <source>
        <dbReference type="PROSITE" id="PS01180"/>
    </source>
</evidence>
<dbReference type="AlphaFoldDB" id="A0A1A9ZZ17"/>
<dbReference type="VEuPathDB" id="VectorBase:GPAI029379"/>
<reference evidence="5" key="1">
    <citation type="submission" date="2014-03" db="EMBL/GenBank/DDBJ databases">
        <authorList>
            <person name="Aksoy S."/>
            <person name="Warren W."/>
            <person name="Wilson R.K."/>
        </authorList>
    </citation>
    <scope>NUCLEOTIDE SEQUENCE [LARGE SCALE GENOMIC DNA]</scope>
    <source>
        <strain evidence="5">IAEA</strain>
    </source>
</reference>
<dbReference type="CDD" id="cd00041">
    <property type="entry name" value="CUB"/>
    <property type="match status" value="1"/>
</dbReference>
<dbReference type="InterPro" id="IPR035914">
    <property type="entry name" value="Sperma_CUB_dom_sf"/>
</dbReference>
<proteinExistence type="predicted"/>
<dbReference type="SUPFAM" id="SSF49854">
    <property type="entry name" value="Spermadhesin, CUB domain"/>
    <property type="match status" value="2"/>
</dbReference>
<dbReference type="GO" id="GO:0005886">
    <property type="term" value="C:plasma membrane"/>
    <property type="evidence" value="ECO:0007669"/>
    <property type="project" value="TreeGrafter"/>
</dbReference>
<dbReference type="InterPro" id="IPR053207">
    <property type="entry name" value="Non-NMDA_GluR_Accessory"/>
</dbReference>
<dbReference type="Proteomes" id="UP000092445">
    <property type="component" value="Unassembled WGS sequence"/>
</dbReference>
<evidence type="ECO:0000313" key="5">
    <source>
        <dbReference type="Proteomes" id="UP000092445"/>
    </source>
</evidence>
<organism evidence="4 5">
    <name type="scientific">Glossina pallidipes</name>
    <name type="common">Tsetse fly</name>
    <dbReference type="NCBI Taxonomy" id="7398"/>
    <lineage>
        <taxon>Eukaryota</taxon>
        <taxon>Metazoa</taxon>
        <taxon>Ecdysozoa</taxon>
        <taxon>Arthropoda</taxon>
        <taxon>Hexapoda</taxon>
        <taxon>Insecta</taxon>
        <taxon>Pterygota</taxon>
        <taxon>Neoptera</taxon>
        <taxon>Endopterygota</taxon>
        <taxon>Diptera</taxon>
        <taxon>Brachycera</taxon>
        <taxon>Muscomorpha</taxon>
        <taxon>Hippoboscoidea</taxon>
        <taxon>Glossinidae</taxon>
        <taxon>Glossina</taxon>
    </lineage>
</organism>
<accession>A0A1A9ZZ17</accession>